<dbReference type="GO" id="GO:0009086">
    <property type="term" value="P:methionine biosynthetic process"/>
    <property type="evidence" value="ECO:0007669"/>
    <property type="project" value="TreeGrafter"/>
</dbReference>
<dbReference type="GO" id="GO:0010181">
    <property type="term" value="F:FMN binding"/>
    <property type="evidence" value="ECO:0007669"/>
    <property type="project" value="TreeGrafter"/>
</dbReference>
<dbReference type="Proteomes" id="UP000193685">
    <property type="component" value="Unassembled WGS sequence"/>
</dbReference>
<dbReference type="STRING" id="56484.A0A1Y2FC09"/>
<dbReference type="PANTHER" id="PTHR19384">
    <property type="entry name" value="NITRIC OXIDE SYNTHASE-RELATED"/>
    <property type="match status" value="1"/>
</dbReference>
<sequence>MSCGPACVCHPPVTAPAVLLRPRTKAKRLGFAASLTTRDPAKPVDQSPVHTHGKETLIQTLSHGESHTEVLVNTQEGSTCAACCSGVTFDLDSIVRLPDIEGWQGKLADLQKNPAFKALKIDLIGFEPGAKLTSVPALPKQSITLEPAQSPPSPPVSPQRDNSTNGQSSALSSLVHPPDYLQPHPPHKVFSAPILDAHRMTKDGASKRVYHMSIDVSEYPLGPGEQWLVGGSFGVCTANDEESINAVLRACGESLESAKQPILLKTQGGRWPTVWGDEEARSLKTTKADILRWCSDISASPIKKTALRLLAAHTRDPLEQQVLLFLSARQGQAAFCALRSGDPVTLPHLLAAFPSARPTLESLLAVYPQLMPRWYSLSSDPSCNHGTLEFAFTVAEVPCYKGVPRPGVGSGFLERLALDFMNGKREGRLPMFRGLHANPFTKDFADTGPMILVGAGVGIAPFRGFVQRRVSSAKCAGKVYVIQGCRDSQFDSIYGNDLQSAEHCIVESQAGRREYVQDEVVRQGELIWRVMTKEGGRIYVCGAAKGFLQGIEKALRKVATNQGLSEEEAKVLFMKWQDPLDLRLILEVW</sequence>
<dbReference type="SUPFAM" id="SSF52343">
    <property type="entry name" value="Ferredoxin reductase-like, C-terminal NADP-linked domain"/>
    <property type="match status" value="1"/>
</dbReference>
<dbReference type="InterPro" id="IPR003097">
    <property type="entry name" value="CysJ-like_FAD-binding"/>
</dbReference>
<gene>
    <name evidence="8" type="ORF">BCR37DRAFT_380366</name>
</gene>
<dbReference type="OrthoDB" id="1856718at2759"/>
<dbReference type="OMA" id="LCCGGGC"/>
<accession>A0A1Y2FC09</accession>
<evidence type="ECO:0000256" key="5">
    <source>
        <dbReference type="SAM" id="MobiDB-lite"/>
    </source>
</evidence>
<keyword evidence="3" id="KW-0274">FAD</keyword>
<evidence type="ECO:0000259" key="6">
    <source>
        <dbReference type="Pfam" id="PF00175"/>
    </source>
</evidence>
<dbReference type="GeneID" id="63786070"/>
<feature type="region of interest" description="Disordered" evidence="5">
    <location>
        <begin position="144"/>
        <end position="178"/>
    </location>
</feature>
<dbReference type="GO" id="GO:0050660">
    <property type="term" value="F:flavin adenine dinucleotide binding"/>
    <property type="evidence" value="ECO:0007669"/>
    <property type="project" value="TreeGrafter"/>
</dbReference>
<dbReference type="GO" id="GO:0005829">
    <property type="term" value="C:cytosol"/>
    <property type="evidence" value="ECO:0007669"/>
    <property type="project" value="TreeGrafter"/>
</dbReference>
<dbReference type="InterPro" id="IPR001709">
    <property type="entry name" value="Flavoprot_Pyr_Nucl_cyt_Rdtase"/>
</dbReference>
<dbReference type="Gene3D" id="3.40.50.80">
    <property type="entry name" value="Nucleotide-binding domain of ferredoxin-NADP reductase (FNR) module"/>
    <property type="match status" value="1"/>
</dbReference>
<dbReference type="InterPro" id="IPR039261">
    <property type="entry name" value="FNR_nucleotide-bd"/>
</dbReference>
<evidence type="ECO:0000256" key="4">
    <source>
        <dbReference type="ARBA" id="ARBA00023002"/>
    </source>
</evidence>
<keyword evidence="2" id="KW-0285">Flavoprotein</keyword>
<evidence type="ECO:0000259" key="7">
    <source>
        <dbReference type="Pfam" id="PF00667"/>
    </source>
</evidence>
<keyword evidence="4" id="KW-0560">Oxidoreductase</keyword>
<dbReference type="EMBL" id="MCFI01000011">
    <property type="protein sequence ID" value="ORY81459.1"/>
    <property type="molecule type" value="Genomic_DNA"/>
</dbReference>
<reference evidence="8 9" key="1">
    <citation type="submission" date="2016-07" db="EMBL/GenBank/DDBJ databases">
        <title>Pervasive Adenine N6-methylation of Active Genes in Fungi.</title>
        <authorList>
            <consortium name="DOE Joint Genome Institute"/>
            <person name="Mondo S.J."/>
            <person name="Dannebaum R.O."/>
            <person name="Kuo R.C."/>
            <person name="Labutti K."/>
            <person name="Haridas S."/>
            <person name="Kuo A."/>
            <person name="Salamov A."/>
            <person name="Ahrendt S.R."/>
            <person name="Lipzen A."/>
            <person name="Sullivan W."/>
            <person name="Andreopoulos W.B."/>
            <person name="Clum A."/>
            <person name="Lindquist E."/>
            <person name="Daum C."/>
            <person name="Ramamoorthy G.K."/>
            <person name="Gryganskyi A."/>
            <person name="Culley D."/>
            <person name="Magnuson J.K."/>
            <person name="James T.Y."/>
            <person name="O'Malley M.A."/>
            <person name="Stajich J.E."/>
            <person name="Spatafora J.W."/>
            <person name="Visel A."/>
            <person name="Grigoriev I.V."/>
        </authorList>
    </citation>
    <scope>NUCLEOTIDE SEQUENCE [LARGE SCALE GENOMIC DNA]</scope>
    <source>
        <strain evidence="8 9">12-1054</strain>
    </source>
</reference>
<evidence type="ECO:0000256" key="2">
    <source>
        <dbReference type="ARBA" id="ARBA00022630"/>
    </source>
</evidence>
<dbReference type="Pfam" id="PF00667">
    <property type="entry name" value="FAD_binding_1"/>
    <property type="match status" value="1"/>
</dbReference>
<dbReference type="SUPFAM" id="SSF63380">
    <property type="entry name" value="Riboflavin synthase domain-like"/>
    <property type="match status" value="1"/>
</dbReference>
<keyword evidence="9" id="KW-1185">Reference proteome</keyword>
<evidence type="ECO:0000313" key="8">
    <source>
        <dbReference type="EMBL" id="ORY81459.1"/>
    </source>
</evidence>
<dbReference type="FunFam" id="1.20.990.10:FF:000007">
    <property type="entry name" value="Methionine synthase reductase"/>
    <property type="match status" value="1"/>
</dbReference>
<protein>
    <recommendedName>
        <fullName evidence="10">FAD-binding FR-type domain-containing protein</fullName>
    </recommendedName>
</protein>
<comment type="caution">
    <text evidence="8">The sequence shown here is derived from an EMBL/GenBank/DDBJ whole genome shotgun (WGS) entry which is preliminary data.</text>
</comment>
<evidence type="ECO:0000313" key="9">
    <source>
        <dbReference type="Proteomes" id="UP000193685"/>
    </source>
</evidence>
<evidence type="ECO:0008006" key="10">
    <source>
        <dbReference type="Google" id="ProtNLM"/>
    </source>
</evidence>
<evidence type="ECO:0000256" key="3">
    <source>
        <dbReference type="ARBA" id="ARBA00022827"/>
    </source>
</evidence>
<dbReference type="Gene3D" id="2.40.30.10">
    <property type="entry name" value="Translation factors"/>
    <property type="match status" value="1"/>
</dbReference>
<evidence type="ECO:0000256" key="1">
    <source>
        <dbReference type="ARBA" id="ARBA00001974"/>
    </source>
</evidence>
<feature type="domain" description="Sulfite reductase [NADPH] flavoprotein alpha-component-like FAD-binding" evidence="7">
    <location>
        <begin position="185"/>
        <end position="412"/>
    </location>
</feature>
<dbReference type="RefSeq" id="XP_040724835.1">
    <property type="nucleotide sequence ID" value="XM_040869471.1"/>
</dbReference>
<dbReference type="Gene3D" id="1.20.990.10">
    <property type="entry name" value="NADPH-cytochrome p450 Reductase, Chain A, domain 3"/>
    <property type="match status" value="1"/>
</dbReference>
<dbReference type="AlphaFoldDB" id="A0A1Y2FC09"/>
<feature type="compositionally biased region" description="Polar residues" evidence="5">
    <location>
        <begin position="159"/>
        <end position="172"/>
    </location>
</feature>
<dbReference type="PRINTS" id="PR00371">
    <property type="entry name" value="FPNCR"/>
</dbReference>
<comment type="cofactor">
    <cofactor evidence="1">
        <name>FAD</name>
        <dbReference type="ChEBI" id="CHEBI:57692"/>
    </cofactor>
</comment>
<feature type="domain" description="Oxidoreductase FAD/NAD(P)-binding" evidence="6">
    <location>
        <begin position="452"/>
        <end position="551"/>
    </location>
</feature>
<name>A0A1Y2FC09_PROLT</name>
<dbReference type="InterPro" id="IPR017938">
    <property type="entry name" value="Riboflavin_synthase-like_b-brl"/>
</dbReference>
<dbReference type="PANTHER" id="PTHR19384:SF84">
    <property type="entry name" value="METHIONINE SYNTHASE REDUCTASE"/>
    <property type="match status" value="1"/>
</dbReference>
<dbReference type="InterPro" id="IPR023173">
    <property type="entry name" value="NADPH_Cyt_P450_Rdtase_alpha"/>
</dbReference>
<dbReference type="GO" id="GO:0050667">
    <property type="term" value="P:homocysteine metabolic process"/>
    <property type="evidence" value="ECO:0007669"/>
    <property type="project" value="TreeGrafter"/>
</dbReference>
<organism evidence="8 9">
    <name type="scientific">Protomyces lactucae-debilis</name>
    <dbReference type="NCBI Taxonomy" id="2754530"/>
    <lineage>
        <taxon>Eukaryota</taxon>
        <taxon>Fungi</taxon>
        <taxon>Dikarya</taxon>
        <taxon>Ascomycota</taxon>
        <taxon>Taphrinomycotina</taxon>
        <taxon>Taphrinomycetes</taxon>
        <taxon>Taphrinales</taxon>
        <taxon>Protomycetaceae</taxon>
        <taxon>Protomyces</taxon>
    </lineage>
</organism>
<proteinExistence type="predicted"/>
<dbReference type="Pfam" id="PF00175">
    <property type="entry name" value="NAD_binding_1"/>
    <property type="match status" value="1"/>
</dbReference>
<dbReference type="InterPro" id="IPR001433">
    <property type="entry name" value="OxRdtase_FAD/NAD-bd"/>
</dbReference>
<dbReference type="GO" id="GO:0030586">
    <property type="term" value="F:[methionine synthase] reductase (NADPH) activity"/>
    <property type="evidence" value="ECO:0007669"/>
    <property type="project" value="TreeGrafter"/>
</dbReference>